<dbReference type="InterPro" id="IPR007487">
    <property type="entry name" value="ABC_transpt-TYRBP-like"/>
</dbReference>
<reference evidence="2" key="1">
    <citation type="submission" date="2016-10" db="EMBL/GenBank/DDBJ databases">
        <authorList>
            <person name="Varghese N."/>
            <person name="Submissions S."/>
        </authorList>
    </citation>
    <scope>NUCLEOTIDE SEQUENCE [LARGE SCALE GENOMIC DNA]</scope>
    <source>
        <strain evidence="2">CGMCC 1.6489</strain>
    </source>
</reference>
<proteinExistence type="predicted"/>
<evidence type="ECO:0000313" key="1">
    <source>
        <dbReference type="EMBL" id="SET68572.1"/>
    </source>
</evidence>
<dbReference type="PANTHER" id="PTHR35271:SF1">
    <property type="entry name" value="ABC TRANSPORTER, SUBSTRATE-BINDING LIPOPROTEIN"/>
    <property type="match status" value="1"/>
</dbReference>
<dbReference type="STRING" id="430453.SAMN04487962_11715"/>
<organism evidence="1 2">
    <name type="scientific">Marinobacter segnicrescens</name>
    <dbReference type="NCBI Taxonomy" id="430453"/>
    <lineage>
        <taxon>Bacteria</taxon>
        <taxon>Pseudomonadati</taxon>
        <taxon>Pseudomonadota</taxon>
        <taxon>Gammaproteobacteria</taxon>
        <taxon>Pseudomonadales</taxon>
        <taxon>Marinobacteraceae</taxon>
        <taxon>Marinobacter</taxon>
    </lineage>
</organism>
<sequence length="324" mass="35522">MGSCFSPKARMNITNHVRAPRLRLLASLVILVAMAALAQPLSADVVYLQGSANPTFNLRFTELLEAELGPDTEVRAFASLRTFDGPAGPVITLGQEALARVLETGTQRQILALLVSPETIAGAAENAGGRMSTVYYDPPLLRQALIGRVILPQASRMALLARPEQIGDYESLTEELADYGIEARVFVVTGDEALIPTLSRALSYGDFLLATPDNVIYNPRTIKHILLTTYRRNRLVIGPSHAFVKAGVLASSYVPLPDYAAEAARFIREWQRTGVLPEPTYPETFSIEINHQVARSLNLPLPDRDEIRAEVRRLLHQSDGEATP</sequence>
<dbReference type="Proteomes" id="UP000198762">
    <property type="component" value="Unassembled WGS sequence"/>
</dbReference>
<dbReference type="PANTHER" id="PTHR35271">
    <property type="entry name" value="ABC TRANSPORTER, SUBSTRATE-BINDING LIPOPROTEIN-RELATED"/>
    <property type="match status" value="1"/>
</dbReference>
<keyword evidence="2" id="KW-1185">Reference proteome</keyword>
<accession>A0A1I0GEI3</accession>
<dbReference type="Gene3D" id="3.40.50.2300">
    <property type="match status" value="1"/>
</dbReference>
<dbReference type="EMBL" id="FOHZ01000017">
    <property type="protein sequence ID" value="SET68572.1"/>
    <property type="molecule type" value="Genomic_DNA"/>
</dbReference>
<protein>
    <submittedName>
        <fullName evidence="1">ABC-type uncharacterized transport system, substrate-binding protein</fullName>
    </submittedName>
</protein>
<name>A0A1I0GEI3_9GAMM</name>
<gene>
    <name evidence="1" type="ORF">SAMN04487962_11715</name>
</gene>
<dbReference type="AlphaFoldDB" id="A0A1I0GEI3"/>
<evidence type="ECO:0000313" key="2">
    <source>
        <dbReference type="Proteomes" id="UP000198762"/>
    </source>
</evidence>